<feature type="transmembrane region" description="Helical" evidence="2">
    <location>
        <begin position="33"/>
        <end position="50"/>
    </location>
</feature>
<gene>
    <name evidence="3" type="ORF">ACFQNG_03425</name>
</gene>
<keyword evidence="2" id="KW-0472">Membrane</keyword>
<feature type="transmembrane region" description="Helical" evidence="2">
    <location>
        <begin position="7"/>
        <end position="27"/>
    </location>
</feature>
<name>A0ABW2RGZ5_9BACL</name>
<dbReference type="EMBL" id="JBHTBW010000006">
    <property type="protein sequence ID" value="MFC7440215.1"/>
    <property type="molecule type" value="Genomic_DNA"/>
</dbReference>
<dbReference type="Gene3D" id="2.60.40.10">
    <property type="entry name" value="Immunoglobulins"/>
    <property type="match status" value="1"/>
</dbReference>
<evidence type="ECO:0008006" key="5">
    <source>
        <dbReference type="Google" id="ProtNLM"/>
    </source>
</evidence>
<sequence length="320" mass="36187">MRNLIAPFGKFGVQFILLWLLFVIIGVWTKGVILFYGSLAIIIYAVVQLVKKQQKRGVIYLGIGGGFFILSLILGFVYMEDLKSSQADLSKQKQSKRMTKKEQTKKPLAPAKPELSFEATSITTRETKNIIKGTTEPGATVMVYFEDTFLYNDQHVDLRTDGKGHFQYEASTPFPGRYPVRFQVEQGGMVVNEQVVTIKREDTPDFEAAFKQSSKMVKYGLLAKNPDAYKGERLKIKGKVLDIREFPHEGQIILSTTRKGNGEWEPDDIVKISYNGTNDIVKRDVITVYGIGHGDYAYLTSSDKVVYIPLIKSLYIEKAR</sequence>
<protein>
    <recommendedName>
        <fullName evidence="5">DUF4131 domain-containing protein</fullName>
    </recommendedName>
</protein>
<keyword evidence="2" id="KW-1133">Transmembrane helix</keyword>
<comment type="caution">
    <text evidence="3">The sequence shown here is derived from an EMBL/GenBank/DDBJ whole genome shotgun (WGS) entry which is preliminary data.</text>
</comment>
<dbReference type="RefSeq" id="WP_379863435.1">
    <property type="nucleotide sequence ID" value="NZ_JBHTBW010000006.1"/>
</dbReference>
<evidence type="ECO:0000313" key="4">
    <source>
        <dbReference type="Proteomes" id="UP001596500"/>
    </source>
</evidence>
<evidence type="ECO:0000256" key="2">
    <source>
        <dbReference type="SAM" id="Phobius"/>
    </source>
</evidence>
<dbReference type="Proteomes" id="UP001596500">
    <property type="component" value="Unassembled WGS sequence"/>
</dbReference>
<feature type="transmembrane region" description="Helical" evidence="2">
    <location>
        <begin position="57"/>
        <end position="79"/>
    </location>
</feature>
<keyword evidence="2" id="KW-0812">Transmembrane</keyword>
<accession>A0ABW2RGZ5</accession>
<evidence type="ECO:0000313" key="3">
    <source>
        <dbReference type="EMBL" id="MFC7440215.1"/>
    </source>
</evidence>
<keyword evidence="4" id="KW-1185">Reference proteome</keyword>
<evidence type="ECO:0000256" key="1">
    <source>
        <dbReference type="SAM" id="MobiDB-lite"/>
    </source>
</evidence>
<dbReference type="InterPro" id="IPR013783">
    <property type="entry name" value="Ig-like_fold"/>
</dbReference>
<reference evidence="4" key="1">
    <citation type="journal article" date="2019" name="Int. J. Syst. Evol. Microbiol.">
        <title>The Global Catalogue of Microorganisms (GCM) 10K type strain sequencing project: providing services to taxonomists for standard genome sequencing and annotation.</title>
        <authorList>
            <consortium name="The Broad Institute Genomics Platform"/>
            <consortium name="The Broad Institute Genome Sequencing Center for Infectious Disease"/>
            <person name="Wu L."/>
            <person name="Ma J."/>
        </authorList>
    </citation>
    <scope>NUCLEOTIDE SEQUENCE [LARGE SCALE GENOMIC DNA]</scope>
    <source>
        <strain evidence="4">CGMCC 1.12942</strain>
    </source>
</reference>
<feature type="region of interest" description="Disordered" evidence="1">
    <location>
        <begin position="90"/>
        <end position="109"/>
    </location>
</feature>
<organism evidence="3 4">
    <name type="scientific">Laceyella putida</name>
    <dbReference type="NCBI Taxonomy" id="110101"/>
    <lineage>
        <taxon>Bacteria</taxon>
        <taxon>Bacillati</taxon>
        <taxon>Bacillota</taxon>
        <taxon>Bacilli</taxon>
        <taxon>Bacillales</taxon>
        <taxon>Thermoactinomycetaceae</taxon>
        <taxon>Laceyella</taxon>
    </lineage>
</organism>
<proteinExistence type="predicted"/>